<dbReference type="PANTHER" id="PTHR34427">
    <property type="entry name" value="DUF4283 DOMAIN PROTEIN"/>
    <property type="match status" value="1"/>
</dbReference>
<feature type="compositionally biased region" description="Basic and acidic residues" evidence="1">
    <location>
        <begin position="282"/>
        <end position="303"/>
    </location>
</feature>
<accession>A0AAV5KN58</accession>
<dbReference type="PANTHER" id="PTHR34427:SF5">
    <property type="entry name" value="DUF4283 DOMAIN-CONTAINING PROTEIN"/>
    <property type="match status" value="1"/>
</dbReference>
<name>A0AAV5KN58_9ROSI</name>
<gene>
    <name evidence="2" type="ORF">SLEP1_g35355</name>
</gene>
<sequence>MNKSEATGDPILWQQKRGNRKKTPSQAWIPKVKEQVKHTLEFMVKEEDLSWLEGCYVGVARSVEIIPTLQEKFFMEGYFSCKVRAMGGRLVLLEGGDKEEIKDLVEQASQWLGQWFSEVKPWKSSMVSRERFVWLRCQGVLTHAWRPDFFASIGVVWGKFITLDDSTSLKKRLDIGRLLISTTAMEFISKVLNVKVNGEPFIIKVMEEEATNGIFSMKSDHLFNMRSDSDNDASESWSVDSEFDNEIMEFVQEGGGAKGFRSLLDGKMEDDDVEKDDIETDTESRGELAHTRWKKERQTGKEDQFSAVNDVSINAEGYQEDFADSGEKRNHFQNLENLDMTPADWVTVPETQPIGQKKQHRRDEGVEPYKHANPIVQDGRGTKIVSELAQQEVNGPVDSGPNSVDVCHSREDEGANPINSNCADVEATSQKDQEKENSSTGSRLPQMAQKEPSFWEGFMTESGSEKEWMGRNLRRLSKLRKKKSRSCASVYRQGRREERRSKPEKGAKRSKEREAEVGRPKFHPGSQKQVAGESVNDSGIGNRNEILKRAQESCIVERIWEFAKEIGAGHGGNEHEVIRRLKDMEERDKELFRKSKVSADVFVGTDESKTEVVDYQLCRSIWGADNFDWVAKPSRGTSGGLLCIWNKEILKKEKIIEGEGFVGVFSFWGVSTTPVYIMNIYSSCEMSGKRALWSSLENLILGTGGNWCLMGDFNAVRNEQEWNGGTSRRREMAEFDSFIRDCGLIDLPLIGRKFTWYQPNGTVMSRLDRVQGVSEKNMEVNKDHRMARIPFKRKTKGNKECSEGLVMS</sequence>
<evidence type="ECO:0000256" key="1">
    <source>
        <dbReference type="SAM" id="MobiDB-lite"/>
    </source>
</evidence>
<feature type="compositionally biased region" description="Polar residues" evidence="1">
    <location>
        <begin position="417"/>
        <end position="428"/>
    </location>
</feature>
<evidence type="ECO:0000313" key="3">
    <source>
        <dbReference type="Proteomes" id="UP001054252"/>
    </source>
</evidence>
<organism evidence="2 3">
    <name type="scientific">Rubroshorea leprosula</name>
    <dbReference type="NCBI Taxonomy" id="152421"/>
    <lineage>
        <taxon>Eukaryota</taxon>
        <taxon>Viridiplantae</taxon>
        <taxon>Streptophyta</taxon>
        <taxon>Embryophyta</taxon>
        <taxon>Tracheophyta</taxon>
        <taxon>Spermatophyta</taxon>
        <taxon>Magnoliopsida</taxon>
        <taxon>eudicotyledons</taxon>
        <taxon>Gunneridae</taxon>
        <taxon>Pentapetalae</taxon>
        <taxon>rosids</taxon>
        <taxon>malvids</taxon>
        <taxon>Malvales</taxon>
        <taxon>Dipterocarpaceae</taxon>
        <taxon>Rubroshorea</taxon>
    </lineage>
</organism>
<reference evidence="2 3" key="1">
    <citation type="journal article" date="2021" name="Commun. Biol.">
        <title>The genome of Shorea leprosula (Dipterocarpaceae) highlights the ecological relevance of drought in aseasonal tropical rainforests.</title>
        <authorList>
            <person name="Ng K.K.S."/>
            <person name="Kobayashi M.J."/>
            <person name="Fawcett J.A."/>
            <person name="Hatakeyama M."/>
            <person name="Paape T."/>
            <person name="Ng C.H."/>
            <person name="Ang C.C."/>
            <person name="Tnah L.H."/>
            <person name="Lee C.T."/>
            <person name="Nishiyama T."/>
            <person name="Sese J."/>
            <person name="O'Brien M.J."/>
            <person name="Copetti D."/>
            <person name="Mohd Noor M.I."/>
            <person name="Ong R.C."/>
            <person name="Putra M."/>
            <person name="Sireger I.Z."/>
            <person name="Indrioko S."/>
            <person name="Kosugi Y."/>
            <person name="Izuno A."/>
            <person name="Isagi Y."/>
            <person name="Lee S.L."/>
            <person name="Shimizu K.K."/>
        </authorList>
    </citation>
    <scope>NUCLEOTIDE SEQUENCE [LARGE SCALE GENOMIC DNA]</scope>
    <source>
        <strain evidence="2">214</strain>
    </source>
</reference>
<feature type="compositionally biased region" description="Basic and acidic residues" evidence="1">
    <location>
        <begin position="494"/>
        <end position="519"/>
    </location>
</feature>
<dbReference type="EMBL" id="BPVZ01000070">
    <property type="protein sequence ID" value="GKV25987.1"/>
    <property type="molecule type" value="Genomic_DNA"/>
</dbReference>
<comment type="caution">
    <text evidence="2">The sequence shown here is derived from an EMBL/GenBank/DDBJ whole genome shotgun (WGS) entry which is preliminary data.</text>
</comment>
<feature type="region of interest" description="Disordered" evidence="1">
    <location>
        <begin position="479"/>
        <end position="540"/>
    </location>
</feature>
<evidence type="ECO:0000313" key="2">
    <source>
        <dbReference type="EMBL" id="GKV25987.1"/>
    </source>
</evidence>
<dbReference type="AlphaFoldDB" id="A0AAV5KN58"/>
<proteinExistence type="predicted"/>
<feature type="region of interest" description="Disordered" evidence="1">
    <location>
        <begin position="392"/>
        <end position="451"/>
    </location>
</feature>
<feature type="region of interest" description="Disordered" evidence="1">
    <location>
        <begin position="271"/>
        <end position="303"/>
    </location>
</feature>
<evidence type="ECO:0008006" key="4">
    <source>
        <dbReference type="Google" id="ProtNLM"/>
    </source>
</evidence>
<feature type="compositionally biased region" description="Acidic residues" evidence="1">
    <location>
        <begin position="271"/>
        <end position="281"/>
    </location>
</feature>
<dbReference type="Gene3D" id="3.60.10.10">
    <property type="entry name" value="Endonuclease/exonuclease/phosphatase"/>
    <property type="match status" value="1"/>
</dbReference>
<dbReference type="SUPFAM" id="SSF56219">
    <property type="entry name" value="DNase I-like"/>
    <property type="match status" value="1"/>
</dbReference>
<protein>
    <recommendedName>
        <fullName evidence="4">DUF4283 domain-containing protein</fullName>
    </recommendedName>
</protein>
<keyword evidence="3" id="KW-1185">Reference proteome</keyword>
<dbReference type="InterPro" id="IPR036691">
    <property type="entry name" value="Endo/exonu/phosph_ase_sf"/>
</dbReference>
<dbReference type="Proteomes" id="UP001054252">
    <property type="component" value="Unassembled WGS sequence"/>
</dbReference>